<dbReference type="NCBIfam" id="TIGR01230">
    <property type="entry name" value="agmatinase"/>
    <property type="match status" value="1"/>
</dbReference>
<feature type="binding site" evidence="4">
    <location>
        <position position="262"/>
    </location>
    <ligand>
        <name>Mn(2+)</name>
        <dbReference type="ChEBI" id="CHEBI:29035"/>
        <label>1</label>
    </ligand>
</feature>
<proteinExistence type="inferred from homology"/>
<dbReference type="PRINTS" id="PR00116">
    <property type="entry name" value="ARGINASE"/>
</dbReference>
<dbReference type="Pfam" id="PF00491">
    <property type="entry name" value="Arginase"/>
    <property type="match status" value="1"/>
</dbReference>
<accession>A0A240UMJ8</accession>
<keyword evidence="4" id="KW-0464">Manganese</keyword>
<evidence type="ECO:0000256" key="2">
    <source>
        <dbReference type="ARBA" id="ARBA00022723"/>
    </source>
</evidence>
<feature type="binding site" evidence="4">
    <location>
        <position position="172"/>
    </location>
    <ligand>
        <name>Mn(2+)</name>
        <dbReference type="ChEBI" id="CHEBI:29035"/>
        <label>1</label>
    </ligand>
</feature>
<keyword evidence="7" id="KW-1185">Reference proteome</keyword>
<dbReference type="InterPro" id="IPR023696">
    <property type="entry name" value="Ureohydrolase_dom_sf"/>
</dbReference>
<feature type="binding site" evidence="4">
    <location>
        <position position="170"/>
    </location>
    <ligand>
        <name>Mn(2+)</name>
        <dbReference type="ChEBI" id="CHEBI:29035"/>
        <label>1</label>
    </ligand>
</feature>
<dbReference type="PROSITE" id="PS01053">
    <property type="entry name" value="ARGINASE_1"/>
    <property type="match status" value="1"/>
</dbReference>
<feature type="binding site" evidence="4">
    <location>
        <position position="174"/>
    </location>
    <ligand>
        <name>Mn(2+)</name>
        <dbReference type="ChEBI" id="CHEBI:29035"/>
        <label>1</label>
    </ligand>
</feature>
<dbReference type="Gene3D" id="3.40.800.10">
    <property type="entry name" value="Ureohydrolase domain"/>
    <property type="match status" value="1"/>
</dbReference>
<dbReference type="Proteomes" id="UP000194457">
    <property type="component" value="Chromosome"/>
</dbReference>
<dbReference type="GO" id="GO:0033389">
    <property type="term" value="P:putrescine biosynthetic process from arginine, via agmatine"/>
    <property type="evidence" value="ECO:0007669"/>
    <property type="project" value="TreeGrafter"/>
</dbReference>
<feature type="binding site" evidence="4">
    <location>
        <position position="260"/>
    </location>
    <ligand>
        <name>Mn(2+)</name>
        <dbReference type="ChEBI" id="CHEBI:29035"/>
        <label>1</label>
    </ligand>
</feature>
<comment type="similarity">
    <text evidence="1">Belongs to the arginase family. Agmatinase subfamily.</text>
</comment>
<dbReference type="AlphaFoldDB" id="A0A240UMJ8"/>
<keyword evidence="3 5" id="KW-0378">Hydrolase</keyword>
<sequence length="331" mass="36281">MLAETVDPFVGRPQDACFRHHLYMRCTSKQGNVMFGLPYQGIATFLKAPQDSTRPFAFLGLPYDCSVTFRPGARMAPNALRRASMMLTDGRHPEFETDPCALVSDLGDLDIMQVGQHDALRRIEAGVMAACEQAPGQTLLCAGGDHMTTLGVLRAQRRLQGQPLSLIHFDAHCDTWSSHFGDDIGHGTFLRNAIDEGLVAPERVLSLGLRSPVEPSTRDWLCEQGGEWLSSRELMRLEGAALAQKVRERMGSSPIYVTFDIDVLDPAHAPGTGTPEIGGITTMKALELLEALREFNLIGMDVVEVSPPYDPQEITSLAAATLLWTFIAMRG</sequence>
<organism evidence="6 7">
    <name type="scientific">Kushneria marisflavi</name>
    <dbReference type="NCBI Taxonomy" id="157779"/>
    <lineage>
        <taxon>Bacteria</taxon>
        <taxon>Pseudomonadati</taxon>
        <taxon>Pseudomonadota</taxon>
        <taxon>Gammaproteobacteria</taxon>
        <taxon>Oceanospirillales</taxon>
        <taxon>Halomonadaceae</taxon>
        <taxon>Kushneria</taxon>
    </lineage>
</organism>
<keyword evidence="2 4" id="KW-0479">Metal-binding</keyword>
<dbReference type="PIRSF" id="PIRSF036979">
    <property type="entry name" value="Arginase"/>
    <property type="match status" value="1"/>
</dbReference>
<dbReference type="EMBL" id="CP021358">
    <property type="protein sequence ID" value="ART62345.1"/>
    <property type="molecule type" value="Genomic_DNA"/>
</dbReference>
<evidence type="ECO:0000313" key="6">
    <source>
        <dbReference type="EMBL" id="ART62345.1"/>
    </source>
</evidence>
<dbReference type="GO" id="GO:0008783">
    <property type="term" value="F:agmatinase activity"/>
    <property type="evidence" value="ECO:0007669"/>
    <property type="project" value="TreeGrafter"/>
</dbReference>
<reference evidence="6 7" key="1">
    <citation type="submission" date="2017-05" db="EMBL/GenBank/DDBJ databases">
        <authorList>
            <person name="Song R."/>
            <person name="Chenine A.L."/>
            <person name="Ruprecht R.M."/>
        </authorList>
    </citation>
    <scope>NUCLEOTIDE SEQUENCE [LARGE SCALE GENOMIC DNA]</scope>
    <source>
        <strain evidence="6">SW32</strain>
    </source>
</reference>
<dbReference type="PANTHER" id="PTHR11358">
    <property type="entry name" value="ARGINASE/AGMATINASE"/>
    <property type="match status" value="1"/>
</dbReference>
<evidence type="ECO:0000256" key="1">
    <source>
        <dbReference type="ARBA" id="ARBA00009227"/>
    </source>
</evidence>
<dbReference type="PANTHER" id="PTHR11358:SF26">
    <property type="entry name" value="GUANIDINO ACID HYDROLASE, MITOCHONDRIAL"/>
    <property type="match status" value="1"/>
</dbReference>
<name>A0A240UMJ8_9GAMM</name>
<dbReference type="InterPro" id="IPR005925">
    <property type="entry name" value="Agmatinase-rel"/>
</dbReference>
<dbReference type="PROSITE" id="PS51409">
    <property type="entry name" value="ARGINASE_2"/>
    <property type="match status" value="1"/>
</dbReference>
<dbReference type="KEGG" id="kma:B9H00_04035"/>
<dbReference type="InterPro" id="IPR020855">
    <property type="entry name" value="Ureohydrolase_Mn_BS"/>
</dbReference>
<evidence type="ECO:0000313" key="7">
    <source>
        <dbReference type="Proteomes" id="UP000194457"/>
    </source>
</evidence>
<feature type="binding site" evidence="4">
    <location>
        <position position="146"/>
    </location>
    <ligand>
        <name>Mn(2+)</name>
        <dbReference type="ChEBI" id="CHEBI:29035"/>
        <label>1</label>
    </ligand>
</feature>
<dbReference type="GO" id="GO:0046872">
    <property type="term" value="F:metal ion binding"/>
    <property type="evidence" value="ECO:0007669"/>
    <property type="project" value="UniProtKB-KW"/>
</dbReference>
<evidence type="ECO:0000256" key="3">
    <source>
        <dbReference type="ARBA" id="ARBA00022801"/>
    </source>
</evidence>
<dbReference type="InterPro" id="IPR006035">
    <property type="entry name" value="Ureohydrolase"/>
</dbReference>
<protein>
    <submittedName>
        <fullName evidence="6">Agmatinase</fullName>
    </submittedName>
</protein>
<dbReference type="SUPFAM" id="SSF52768">
    <property type="entry name" value="Arginase/deacetylase"/>
    <property type="match status" value="1"/>
</dbReference>
<comment type="cofactor">
    <cofactor evidence="4">
        <name>Mn(2+)</name>
        <dbReference type="ChEBI" id="CHEBI:29035"/>
    </cofactor>
    <text evidence="4">Binds 2 manganese ions per subunit.</text>
</comment>
<gene>
    <name evidence="6" type="ORF">B9H00_04035</name>
</gene>
<evidence type="ECO:0000256" key="5">
    <source>
        <dbReference type="RuleBase" id="RU003684"/>
    </source>
</evidence>
<evidence type="ECO:0000256" key="4">
    <source>
        <dbReference type="PIRSR" id="PIRSR036979-1"/>
    </source>
</evidence>